<evidence type="ECO:0000259" key="5">
    <source>
        <dbReference type="PROSITE" id="PS50160"/>
    </source>
</evidence>
<evidence type="ECO:0000313" key="6">
    <source>
        <dbReference type="EMBL" id="SHF56157.1"/>
    </source>
</evidence>
<accession>A0A1M5CNG6</accession>
<keyword evidence="7" id="KW-1185">Reference proteome</keyword>
<dbReference type="GO" id="GO:0003910">
    <property type="term" value="F:DNA ligase (ATP) activity"/>
    <property type="evidence" value="ECO:0007669"/>
    <property type="project" value="UniProtKB-EC"/>
</dbReference>
<evidence type="ECO:0000256" key="1">
    <source>
        <dbReference type="ARBA" id="ARBA00007572"/>
    </source>
</evidence>
<comment type="catalytic activity">
    <reaction evidence="4">
        <text>ATP + (deoxyribonucleotide)n-3'-hydroxyl + 5'-phospho-(deoxyribonucleotide)m = (deoxyribonucleotide)n+m + AMP + diphosphate.</text>
        <dbReference type="EC" id="6.5.1.1"/>
    </reaction>
</comment>
<evidence type="ECO:0000313" key="7">
    <source>
        <dbReference type="Proteomes" id="UP000184196"/>
    </source>
</evidence>
<dbReference type="Gene3D" id="3.30.1490.70">
    <property type="match status" value="1"/>
</dbReference>
<dbReference type="GO" id="GO:0006310">
    <property type="term" value="P:DNA recombination"/>
    <property type="evidence" value="ECO:0007669"/>
    <property type="project" value="InterPro"/>
</dbReference>
<evidence type="ECO:0000256" key="3">
    <source>
        <dbReference type="ARBA" id="ARBA00022598"/>
    </source>
</evidence>
<dbReference type="SUPFAM" id="SSF56091">
    <property type="entry name" value="DNA ligase/mRNA capping enzyme, catalytic domain"/>
    <property type="match status" value="1"/>
</dbReference>
<protein>
    <recommendedName>
        <fullName evidence="2">DNA ligase (ATP)</fullName>
        <ecNumber evidence="2">6.5.1.1</ecNumber>
    </recommendedName>
</protein>
<dbReference type="InterPro" id="IPR012309">
    <property type="entry name" value="DNA_ligase_ATP-dep_C"/>
</dbReference>
<proteinExistence type="inferred from homology"/>
<dbReference type="InterPro" id="IPR014146">
    <property type="entry name" value="LigD_ligase_dom"/>
</dbReference>
<reference evidence="7" key="1">
    <citation type="submission" date="2016-11" db="EMBL/GenBank/DDBJ databases">
        <authorList>
            <person name="Varghese N."/>
            <person name="Submissions S."/>
        </authorList>
    </citation>
    <scope>NUCLEOTIDE SEQUENCE [LARGE SCALE GENOMIC DNA]</scope>
    <source>
        <strain evidence="7">DSM 11792</strain>
    </source>
</reference>
<dbReference type="Gene3D" id="3.30.470.30">
    <property type="entry name" value="DNA ligase/mRNA capping enzyme"/>
    <property type="match status" value="1"/>
</dbReference>
<dbReference type="InterPro" id="IPR050191">
    <property type="entry name" value="ATP-dep_DNA_ligase"/>
</dbReference>
<dbReference type="GO" id="GO:0005524">
    <property type="term" value="F:ATP binding"/>
    <property type="evidence" value="ECO:0007669"/>
    <property type="project" value="InterPro"/>
</dbReference>
<dbReference type="Proteomes" id="UP000184196">
    <property type="component" value="Unassembled WGS sequence"/>
</dbReference>
<dbReference type="EC" id="6.5.1.1" evidence="2"/>
<dbReference type="CDD" id="cd07971">
    <property type="entry name" value="OBF_DNA_ligase_LigD"/>
    <property type="match status" value="1"/>
</dbReference>
<dbReference type="CDD" id="cd07906">
    <property type="entry name" value="Adenylation_DNA_ligase_LigD_LigC"/>
    <property type="match status" value="1"/>
</dbReference>
<dbReference type="AlphaFoldDB" id="A0A1M5CNG6"/>
<dbReference type="Pfam" id="PF01068">
    <property type="entry name" value="DNA_ligase_A_M"/>
    <property type="match status" value="1"/>
</dbReference>
<comment type="similarity">
    <text evidence="1">Belongs to the ATP-dependent DNA ligase family.</text>
</comment>
<sequence>MAEKVSLPLLRPMLAVASRPFDSPDYLYEVKWDGYRVLAYLDGGTLLRSRNLRDITATFPELRELHKHVRHQPAIIDGEIVVFRDGRPSFAALQSRGRVEDPVRAGSMARRYPAMVMAFDVLYAGGRSLLHEPLRRRKEILAEMIIPGELVLESGFVLHRGRDFAAACAARGLEGAMAKRLDSPYLPGRRSPCWRKFRHTREADLVICGFQQGRGRRRLGALVLGAYRGEELVYQGKVGTGFSRQEEEYLLELLSRLVIPVPALDLPPAEAGRTIPVKPVLVCAVEYLELTAEGLLRHGSYRGLRPDKSPRECRHIRE</sequence>
<dbReference type="InterPro" id="IPR012340">
    <property type="entry name" value="NA-bd_OB-fold"/>
</dbReference>
<dbReference type="PANTHER" id="PTHR45674:SF4">
    <property type="entry name" value="DNA LIGASE 1"/>
    <property type="match status" value="1"/>
</dbReference>
<gene>
    <name evidence="6" type="ORF">SAMN02745218_02587</name>
</gene>
<feature type="domain" description="ATP-dependent DNA ligase family profile" evidence="5">
    <location>
        <begin position="107"/>
        <end position="239"/>
    </location>
</feature>
<dbReference type="Pfam" id="PF04679">
    <property type="entry name" value="DNA_ligase_A_C"/>
    <property type="match status" value="1"/>
</dbReference>
<dbReference type="PANTHER" id="PTHR45674">
    <property type="entry name" value="DNA LIGASE 1/3 FAMILY MEMBER"/>
    <property type="match status" value="1"/>
</dbReference>
<dbReference type="NCBIfam" id="TIGR02779">
    <property type="entry name" value="NHEJ_ligase_lig"/>
    <property type="match status" value="1"/>
</dbReference>
<dbReference type="InterPro" id="IPR012310">
    <property type="entry name" value="DNA_ligase_ATP-dep_cent"/>
</dbReference>
<dbReference type="RefSeq" id="WP_114362191.1">
    <property type="nucleotide sequence ID" value="NZ_FQUW01000039.1"/>
</dbReference>
<dbReference type="SUPFAM" id="SSF50249">
    <property type="entry name" value="Nucleic acid-binding proteins"/>
    <property type="match status" value="1"/>
</dbReference>
<dbReference type="Gene3D" id="2.40.50.140">
    <property type="entry name" value="Nucleic acid-binding proteins"/>
    <property type="match status" value="1"/>
</dbReference>
<dbReference type="PROSITE" id="PS50160">
    <property type="entry name" value="DNA_LIGASE_A3"/>
    <property type="match status" value="1"/>
</dbReference>
<keyword evidence="3" id="KW-0436">Ligase</keyword>
<dbReference type="EMBL" id="FQUW01000039">
    <property type="protein sequence ID" value="SHF56157.1"/>
    <property type="molecule type" value="Genomic_DNA"/>
</dbReference>
<evidence type="ECO:0000256" key="4">
    <source>
        <dbReference type="ARBA" id="ARBA00034003"/>
    </source>
</evidence>
<organism evidence="6 7">
    <name type="scientific">Desulfofundulus australicus DSM 11792</name>
    <dbReference type="NCBI Taxonomy" id="1121425"/>
    <lineage>
        <taxon>Bacteria</taxon>
        <taxon>Bacillati</taxon>
        <taxon>Bacillota</taxon>
        <taxon>Clostridia</taxon>
        <taxon>Eubacteriales</taxon>
        <taxon>Peptococcaceae</taxon>
        <taxon>Desulfofundulus</taxon>
    </lineage>
</organism>
<evidence type="ECO:0000256" key="2">
    <source>
        <dbReference type="ARBA" id="ARBA00012727"/>
    </source>
</evidence>
<dbReference type="GO" id="GO:0006281">
    <property type="term" value="P:DNA repair"/>
    <property type="evidence" value="ECO:0007669"/>
    <property type="project" value="InterPro"/>
</dbReference>
<dbReference type="OrthoDB" id="9802472at2"/>
<name>A0A1M5CNG6_9FIRM</name>